<keyword evidence="3 10" id="KW-0378">Hydrolase</keyword>
<evidence type="ECO:0000313" key="14">
    <source>
        <dbReference type="Proteomes" id="UP000824241"/>
    </source>
</evidence>
<sequence>MISIDILDYLAEKGIHLTPAQQQGLSLSEDPLLLLAVPGSGKTTVLVSRVAAQLLSGIPSSRLLNLTFSRESARDMAARFAALFPELPPPRFSTIHSLCYSVLRAYADSAGRVVPALTGSGDAPTSGQLLRQTGMEAGCGYIEDEDLEDLLNQIGLIKNRMLPPGEIESLSGTFPLPDLYNRYQAAKSKRGLMDYDDILLYAHTFLEKLPGLRDRFRRRYPYINVDESQDISPVQLSVLRLLSPEGKGLFMVGDEDQSIYGFRGASPEGILQFTRYFPTGQVVRMEENFRSRPEILARCGQFIALSPERYDKTLRPSRESRPEAVAAFHPESSLQAMEKVLEAVSRLQGSETLGILYRNNLSAYLTADLLLRAEIPFTVTPSGRRLERYHVRDLMAVMRAAEEPYSRERLLALSPLDFDRGGNERARLAENWDGRDPVWKLLSGVGGEKTARLGRVIEMVRGQKPLDALHMIERQLRVGKYFLAKTLSGDDPPGALRAAVFKELCARETTIPALLARIEQLEQTLAAPPKQPGAKVHLTTIHSAKGLEFDHVLLLDCIDGILPSRPPKGLDSEAANHAYYEEMRLFYVAATRARETLTLFYPAKNDRGLSPSRFLASFLDEPAEKPRGSVFR</sequence>
<comment type="catalytic activity">
    <reaction evidence="9">
        <text>ATP + H2O = ADP + phosphate + H(+)</text>
        <dbReference type="Rhea" id="RHEA:13065"/>
        <dbReference type="ChEBI" id="CHEBI:15377"/>
        <dbReference type="ChEBI" id="CHEBI:15378"/>
        <dbReference type="ChEBI" id="CHEBI:30616"/>
        <dbReference type="ChEBI" id="CHEBI:43474"/>
        <dbReference type="ChEBI" id="CHEBI:456216"/>
        <dbReference type="EC" id="5.6.2.4"/>
    </reaction>
</comment>
<organism evidence="13 14">
    <name type="scientific">Candidatus Faecivivens stercoravium</name>
    <dbReference type="NCBI Taxonomy" id="2840803"/>
    <lineage>
        <taxon>Bacteria</taxon>
        <taxon>Bacillati</taxon>
        <taxon>Bacillota</taxon>
        <taxon>Clostridia</taxon>
        <taxon>Eubacteriales</taxon>
        <taxon>Oscillospiraceae</taxon>
        <taxon>Oscillospiraceae incertae sedis</taxon>
        <taxon>Candidatus Faecivivens</taxon>
    </lineage>
</organism>
<evidence type="ECO:0000259" key="11">
    <source>
        <dbReference type="PROSITE" id="PS51198"/>
    </source>
</evidence>
<comment type="similarity">
    <text evidence="1">Belongs to the helicase family. UvrD subfamily.</text>
</comment>
<evidence type="ECO:0000256" key="10">
    <source>
        <dbReference type="PROSITE-ProRule" id="PRU00560"/>
    </source>
</evidence>
<dbReference type="Gene3D" id="1.10.486.10">
    <property type="entry name" value="PCRA, domain 4"/>
    <property type="match status" value="1"/>
</dbReference>
<proteinExistence type="inferred from homology"/>
<dbReference type="GO" id="GO:0016787">
    <property type="term" value="F:hydrolase activity"/>
    <property type="evidence" value="ECO:0007669"/>
    <property type="project" value="UniProtKB-UniRule"/>
</dbReference>
<feature type="binding site" evidence="10">
    <location>
        <begin position="36"/>
        <end position="43"/>
    </location>
    <ligand>
        <name>ATP</name>
        <dbReference type="ChEBI" id="CHEBI:30616"/>
    </ligand>
</feature>
<dbReference type="Pfam" id="PF13361">
    <property type="entry name" value="UvrD_C"/>
    <property type="match status" value="2"/>
</dbReference>
<evidence type="ECO:0000313" key="13">
    <source>
        <dbReference type="EMBL" id="HIR60793.1"/>
    </source>
</evidence>
<keyword evidence="6" id="KW-0413">Isomerase</keyword>
<evidence type="ECO:0000256" key="8">
    <source>
        <dbReference type="ARBA" id="ARBA00034808"/>
    </source>
</evidence>
<evidence type="ECO:0000256" key="7">
    <source>
        <dbReference type="ARBA" id="ARBA00034617"/>
    </source>
</evidence>
<feature type="domain" description="UvrD-like helicase ATP-binding" evidence="11">
    <location>
        <begin position="15"/>
        <end position="292"/>
    </location>
</feature>
<protein>
    <recommendedName>
        <fullName evidence="8">DNA 3'-5' helicase</fullName>
        <ecNumber evidence="8">5.6.2.4</ecNumber>
    </recommendedName>
</protein>
<dbReference type="Proteomes" id="UP000824241">
    <property type="component" value="Unassembled WGS sequence"/>
</dbReference>
<dbReference type="InterPro" id="IPR013986">
    <property type="entry name" value="DExx_box_DNA_helicase_dom_sf"/>
</dbReference>
<evidence type="ECO:0000256" key="5">
    <source>
        <dbReference type="ARBA" id="ARBA00022840"/>
    </source>
</evidence>
<dbReference type="InterPro" id="IPR014017">
    <property type="entry name" value="DNA_helicase_UvrD-like_C"/>
</dbReference>
<dbReference type="CDD" id="cd17932">
    <property type="entry name" value="DEXQc_UvrD"/>
    <property type="match status" value="1"/>
</dbReference>
<evidence type="ECO:0000256" key="6">
    <source>
        <dbReference type="ARBA" id="ARBA00023235"/>
    </source>
</evidence>
<feature type="non-terminal residue" evidence="13">
    <location>
        <position position="632"/>
    </location>
</feature>
<dbReference type="GO" id="GO:0003677">
    <property type="term" value="F:DNA binding"/>
    <property type="evidence" value="ECO:0007669"/>
    <property type="project" value="InterPro"/>
</dbReference>
<keyword evidence="4 10" id="KW-0347">Helicase</keyword>
<dbReference type="InterPro" id="IPR000212">
    <property type="entry name" value="DNA_helicase_UvrD/REP"/>
</dbReference>
<comment type="caution">
    <text evidence="13">The sequence shown here is derived from an EMBL/GenBank/DDBJ whole genome shotgun (WGS) entry which is preliminary data.</text>
</comment>
<dbReference type="GO" id="GO:0005829">
    <property type="term" value="C:cytosol"/>
    <property type="evidence" value="ECO:0007669"/>
    <property type="project" value="TreeGrafter"/>
</dbReference>
<dbReference type="EC" id="5.6.2.4" evidence="8"/>
<dbReference type="GO" id="GO:0005524">
    <property type="term" value="F:ATP binding"/>
    <property type="evidence" value="ECO:0007669"/>
    <property type="project" value="UniProtKB-UniRule"/>
</dbReference>
<keyword evidence="5 10" id="KW-0067">ATP-binding</keyword>
<feature type="domain" description="UvrD-like helicase C-terminal" evidence="12">
    <location>
        <begin position="293"/>
        <end position="546"/>
    </location>
</feature>
<evidence type="ECO:0000256" key="9">
    <source>
        <dbReference type="ARBA" id="ARBA00048988"/>
    </source>
</evidence>
<dbReference type="Pfam" id="PF00580">
    <property type="entry name" value="UvrD-helicase"/>
    <property type="match status" value="1"/>
</dbReference>
<accession>A0A9D1DXJ0</accession>
<dbReference type="AlphaFoldDB" id="A0A9D1DXJ0"/>
<dbReference type="PANTHER" id="PTHR11070:SF63">
    <property type="entry name" value="DNA HELICASE IV"/>
    <property type="match status" value="1"/>
</dbReference>
<evidence type="ECO:0000256" key="2">
    <source>
        <dbReference type="ARBA" id="ARBA00022741"/>
    </source>
</evidence>
<dbReference type="InterPro" id="IPR014016">
    <property type="entry name" value="UvrD-like_ATP-bd"/>
</dbReference>
<dbReference type="GO" id="GO:0043138">
    <property type="term" value="F:3'-5' DNA helicase activity"/>
    <property type="evidence" value="ECO:0007669"/>
    <property type="project" value="UniProtKB-EC"/>
</dbReference>
<reference evidence="13" key="2">
    <citation type="journal article" date="2021" name="PeerJ">
        <title>Extensive microbial diversity within the chicken gut microbiome revealed by metagenomics and culture.</title>
        <authorList>
            <person name="Gilroy R."/>
            <person name="Ravi A."/>
            <person name="Getino M."/>
            <person name="Pursley I."/>
            <person name="Horton D.L."/>
            <person name="Alikhan N.F."/>
            <person name="Baker D."/>
            <person name="Gharbi K."/>
            <person name="Hall N."/>
            <person name="Watson M."/>
            <person name="Adriaenssens E.M."/>
            <person name="Foster-Nyarko E."/>
            <person name="Jarju S."/>
            <person name="Secka A."/>
            <person name="Antonio M."/>
            <person name="Oren A."/>
            <person name="Chaudhuri R.R."/>
            <person name="La Ragione R."/>
            <person name="Hildebrand F."/>
            <person name="Pallen M.J."/>
        </authorList>
    </citation>
    <scope>NUCLEOTIDE SEQUENCE</scope>
    <source>
        <strain evidence="13">CHK189-12415</strain>
    </source>
</reference>
<dbReference type="PROSITE" id="PS51198">
    <property type="entry name" value="UVRD_HELICASE_ATP_BIND"/>
    <property type="match status" value="1"/>
</dbReference>
<dbReference type="SUPFAM" id="SSF52540">
    <property type="entry name" value="P-loop containing nucleoside triphosphate hydrolases"/>
    <property type="match status" value="1"/>
</dbReference>
<reference evidence="13" key="1">
    <citation type="submission" date="2020-10" db="EMBL/GenBank/DDBJ databases">
        <authorList>
            <person name="Gilroy R."/>
        </authorList>
    </citation>
    <scope>NUCLEOTIDE SEQUENCE</scope>
    <source>
        <strain evidence="13">CHK189-12415</strain>
    </source>
</reference>
<name>A0A9D1DXJ0_9FIRM</name>
<evidence type="ECO:0000259" key="12">
    <source>
        <dbReference type="PROSITE" id="PS51217"/>
    </source>
</evidence>
<evidence type="ECO:0000256" key="3">
    <source>
        <dbReference type="ARBA" id="ARBA00022801"/>
    </source>
</evidence>
<evidence type="ECO:0000256" key="1">
    <source>
        <dbReference type="ARBA" id="ARBA00009922"/>
    </source>
</evidence>
<keyword evidence="2 10" id="KW-0547">Nucleotide-binding</keyword>
<dbReference type="Gene3D" id="3.40.50.300">
    <property type="entry name" value="P-loop containing nucleotide triphosphate hydrolases"/>
    <property type="match status" value="2"/>
</dbReference>
<dbReference type="EMBL" id="DVHA01000141">
    <property type="protein sequence ID" value="HIR60793.1"/>
    <property type="molecule type" value="Genomic_DNA"/>
</dbReference>
<dbReference type="InterPro" id="IPR027417">
    <property type="entry name" value="P-loop_NTPase"/>
</dbReference>
<dbReference type="GO" id="GO:0000725">
    <property type="term" value="P:recombinational repair"/>
    <property type="evidence" value="ECO:0007669"/>
    <property type="project" value="TreeGrafter"/>
</dbReference>
<evidence type="ECO:0000256" key="4">
    <source>
        <dbReference type="ARBA" id="ARBA00022806"/>
    </source>
</evidence>
<dbReference type="Gene3D" id="1.10.10.160">
    <property type="match status" value="1"/>
</dbReference>
<gene>
    <name evidence="13" type="ORF">IAB37_04385</name>
</gene>
<dbReference type="PROSITE" id="PS51217">
    <property type="entry name" value="UVRD_HELICASE_CTER"/>
    <property type="match status" value="1"/>
</dbReference>
<dbReference type="PANTHER" id="PTHR11070">
    <property type="entry name" value="UVRD / RECB / PCRA DNA HELICASE FAMILY MEMBER"/>
    <property type="match status" value="1"/>
</dbReference>
<comment type="catalytic activity">
    <reaction evidence="7">
        <text>Couples ATP hydrolysis with the unwinding of duplex DNA by translocating in the 3'-5' direction.</text>
        <dbReference type="EC" id="5.6.2.4"/>
    </reaction>
</comment>